<evidence type="ECO:0000256" key="3">
    <source>
        <dbReference type="SAM" id="SignalP"/>
    </source>
</evidence>
<dbReference type="PANTHER" id="PTHR45867">
    <property type="entry name" value="PURPLE ACID PHOSPHATASE"/>
    <property type="match status" value="1"/>
</dbReference>
<keyword evidence="1 3" id="KW-0732">Signal</keyword>
<feature type="compositionally biased region" description="Basic and acidic residues" evidence="2">
    <location>
        <begin position="433"/>
        <end position="452"/>
    </location>
</feature>
<dbReference type="GO" id="GO:0046872">
    <property type="term" value="F:metal ion binding"/>
    <property type="evidence" value="ECO:0007669"/>
    <property type="project" value="InterPro"/>
</dbReference>
<dbReference type="SUPFAM" id="SSF56300">
    <property type="entry name" value="Metallo-dependent phosphatases"/>
    <property type="match status" value="1"/>
</dbReference>
<sequence>MKTSFLLLAAAFTSVCVTAQVHKEYPAGVFPDRVVLGWKDNKAATTQSVSWRTDTTVVTGIGMITEANPTPDLAATSLSVNAQTEKVILEGRGAHSHTVHFSGLKPGTLYSYRVGDGSHWSEWFQFRTAQESPAPFSFLYFGDAQIEIRSLWSRTIRGAYSTMPKADLLIHAGDLITTANADWQWGEWFEASGWINGVIPVLATPGNHEYFKGENGKRRITPHWRPSFALPENGPAGMEERAYFLDYQGVRFISLDSEGALQDKEVMAKQSAWLEGVLKNNPSKWTIVVQHHPVYSTKNGRDNEDWRAEMEPIFKKYKVDLVLQGHDHTYARGINMPVGMSRKNPDGPVYVVSVSGGKMYDIGLQDWMDRAASNTQLYQTVEIDGQNLSYQSYTVTGQLYDSFRLTKSTSGKNTLTDLAPKLMPELLDLPPDYQRRYKPEQKEEYQNRFEAYKKRKASRKK</sequence>
<gene>
    <name evidence="6" type="ORF">SAMN04488090_4009</name>
</gene>
<dbReference type="Pfam" id="PF00149">
    <property type="entry name" value="Metallophos"/>
    <property type="match status" value="1"/>
</dbReference>
<evidence type="ECO:0000256" key="2">
    <source>
        <dbReference type="SAM" id="MobiDB-lite"/>
    </source>
</evidence>
<dbReference type="Gene3D" id="3.60.21.10">
    <property type="match status" value="1"/>
</dbReference>
<feature type="region of interest" description="Disordered" evidence="2">
    <location>
        <begin position="429"/>
        <end position="461"/>
    </location>
</feature>
<feature type="domain" description="Purple acid phosphatase N-terminal" evidence="5">
    <location>
        <begin position="31"/>
        <end position="128"/>
    </location>
</feature>
<dbReference type="PANTHER" id="PTHR45867:SF3">
    <property type="entry name" value="ACID PHOSPHATASE TYPE 7"/>
    <property type="match status" value="1"/>
</dbReference>
<evidence type="ECO:0000256" key="1">
    <source>
        <dbReference type="ARBA" id="ARBA00022729"/>
    </source>
</evidence>
<dbReference type="Gene3D" id="2.60.40.380">
    <property type="entry name" value="Purple acid phosphatase-like, N-terminal"/>
    <property type="match status" value="1"/>
</dbReference>
<organism evidence="6 7">
    <name type="scientific">Siphonobacter aquaeclarae</name>
    <dbReference type="NCBI Taxonomy" id="563176"/>
    <lineage>
        <taxon>Bacteria</taxon>
        <taxon>Pseudomonadati</taxon>
        <taxon>Bacteroidota</taxon>
        <taxon>Cytophagia</taxon>
        <taxon>Cytophagales</taxon>
        <taxon>Cytophagaceae</taxon>
        <taxon>Siphonobacter</taxon>
    </lineage>
</organism>
<feature type="chain" id="PRO_5011529633" evidence="3">
    <location>
        <begin position="20"/>
        <end position="461"/>
    </location>
</feature>
<feature type="domain" description="Calcineurin-like phosphoesterase" evidence="4">
    <location>
        <begin position="164"/>
        <end position="330"/>
    </location>
</feature>
<evidence type="ECO:0000259" key="5">
    <source>
        <dbReference type="Pfam" id="PF16656"/>
    </source>
</evidence>
<evidence type="ECO:0000313" key="7">
    <source>
        <dbReference type="Proteomes" id="UP000198901"/>
    </source>
</evidence>
<proteinExistence type="predicted"/>
<dbReference type="InterPro" id="IPR004843">
    <property type="entry name" value="Calcineurin-like_PHP"/>
</dbReference>
<dbReference type="SUPFAM" id="SSF49363">
    <property type="entry name" value="Purple acid phosphatase, N-terminal domain"/>
    <property type="match status" value="1"/>
</dbReference>
<name>A0A1G9V8T5_9BACT</name>
<dbReference type="AlphaFoldDB" id="A0A1G9V8T5"/>
<dbReference type="STRING" id="563176.SAMN04488090_4009"/>
<dbReference type="Pfam" id="PF16656">
    <property type="entry name" value="Pur_ac_phosph_N"/>
    <property type="match status" value="1"/>
</dbReference>
<protein>
    <submittedName>
        <fullName evidence="6">Purple acid Phosphatase, N-terminal domain</fullName>
    </submittedName>
</protein>
<dbReference type="InterPro" id="IPR015914">
    <property type="entry name" value="PAPs_N"/>
</dbReference>
<evidence type="ECO:0000313" key="6">
    <source>
        <dbReference type="EMBL" id="SDM68503.1"/>
    </source>
</evidence>
<evidence type="ECO:0000259" key="4">
    <source>
        <dbReference type="Pfam" id="PF00149"/>
    </source>
</evidence>
<dbReference type="OrthoDB" id="9809781at2"/>
<dbReference type="EMBL" id="FNGS01000008">
    <property type="protein sequence ID" value="SDM68503.1"/>
    <property type="molecule type" value="Genomic_DNA"/>
</dbReference>
<dbReference type="RefSeq" id="WP_093207552.1">
    <property type="nucleotide sequence ID" value="NZ_FNGS01000008.1"/>
</dbReference>
<dbReference type="InterPro" id="IPR008963">
    <property type="entry name" value="Purple_acid_Pase-like_N"/>
</dbReference>
<dbReference type="Proteomes" id="UP000198901">
    <property type="component" value="Unassembled WGS sequence"/>
</dbReference>
<keyword evidence="7" id="KW-1185">Reference proteome</keyword>
<dbReference type="InterPro" id="IPR029052">
    <property type="entry name" value="Metallo-depent_PP-like"/>
</dbReference>
<reference evidence="6 7" key="1">
    <citation type="submission" date="2016-10" db="EMBL/GenBank/DDBJ databases">
        <authorList>
            <person name="de Groot N.N."/>
        </authorList>
    </citation>
    <scope>NUCLEOTIDE SEQUENCE [LARGE SCALE GENOMIC DNA]</scope>
    <source>
        <strain evidence="6 7">DSM 21668</strain>
    </source>
</reference>
<dbReference type="GO" id="GO:0003993">
    <property type="term" value="F:acid phosphatase activity"/>
    <property type="evidence" value="ECO:0007669"/>
    <property type="project" value="InterPro"/>
</dbReference>
<feature type="signal peptide" evidence="3">
    <location>
        <begin position="1"/>
        <end position="19"/>
    </location>
</feature>
<accession>A0A1G9V8T5</accession>